<feature type="domain" description="PDZ" evidence="3">
    <location>
        <begin position="67"/>
        <end position="144"/>
    </location>
</feature>
<name>L1JKE5_GUITC</name>
<evidence type="ECO:0000313" key="4">
    <source>
        <dbReference type="EMBL" id="EKX48998.1"/>
    </source>
</evidence>
<dbReference type="Proteomes" id="UP000011087">
    <property type="component" value="Unassembled WGS sequence"/>
</dbReference>
<evidence type="ECO:0000313" key="5">
    <source>
        <dbReference type="EnsemblProtists" id="EKX48998"/>
    </source>
</evidence>
<dbReference type="SUPFAM" id="SSF50156">
    <property type="entry name" value="PDZ domain-like"/>
    <property type="match status" value="1"/>
</dbReference>
<reference evidence="6" key="2">
    <citation type="submission" date="2012-11" db="EMBL/GenBank/DDBJ databases">
        <authorList>
            <person name="Kuo A."/>
            <person name="Curtis B.A."/>
            <person name="Tanifuji G."/>
            <person name="Burki F."/>
            <person name="Gruber A."/>
            <person name="Irimia M."/>
            <person name="Maruyama S."/>
            <person name="Arias M.C."/>
            <person name="Ball S.G."/>
            <person name="Gile G.H."/>
            <person name="Hirakawa Y."/>
            <person name="Hopkins J.F."/>
            <person name="Rensing S.A."/>
            <person name="Schmutz J."/>
            <person name="Symeonidi A."/>
            <person name="Elias M."/>
            <person name="Eveleigh R.J."/>
            <person name="Herman E.K."/>
            <person name="Klute M.J."/>
            <person name="Nakayama T."/>
            <person name="Obornik M."/>
            <person name="Reyes-Prieto A."/>
            <person name="Armbrust E.V."/>
            <person name="Aves S.J."/>
            <person name="Beiko R.G."/>
            <person name="Coutinho P."/>
            <person name="Dacks J.B."/>
            <person name="Durnford D.G."/>
            <person name="Fast N.M."/>
            <person name="Green B.R."/>
            <person name="Grisdale C."/>
            <person name="Hempe F."/>
            <person name="Henrissat B."/>
            <person name="Hoppner M.P."/>
            <person name="Ishida K.-I."/>
            <person name="Kim E."/>
            <person name="Koreny L."/>
            <person name="Kroth P.G."/>
            <person name="Liu Y."/>
            <person name="Malik S.-B."/>
            <person name="Maier U.G."/>
            <person name="McRose D."/>
            <person name="Mock T."/>
            <person name="Neilson J.A."/>
            <person name="Onodera N.T."/>
            <person name="Poole A.M."/>
            <person name="Pritham E.J."/>
            <person name="Richards T.A."/>
            <person name="Rocap G."/>
            <person name="Roy S.W."/>
            <person name="Sarai C."/>
            <person name="Schaack S."/>
            <person name="Shirato S."/>
            <person name="Slamovits C.H."/>
            <person name="Spencer D.F."/>
            <person name="Suzuki S."/>
            <person name="Worden A.Z."/>
            <person name="Zauner S."/>
            <person name="Barry K."/>
            <person name="Bell C."/>
            <person name="Bharti A.K."/>
            <person name="Crow J.A."/>
            <person name="Grimwood J."/>
            <person name="Kramer R."/>
            <person name="Lindquist E."/>
            <person name="Lucas S."/>
            <person name="Salamov A."/>
            <person name="McFadden G.I."/>
            <person name="Lane C.E."/>
            <person name="Keeling P.J."/>
            <person name="Gray M.W."/>
            <person name="Grigoriev I.V."/>
            <person name="Archibald J.M."/>
        </authorList>
    </citation>
    <scope>NUCLEOTIDE SEQUENCE</scope>
    <source>
        <strain evidence="6">CCMP2712</strain>
    </source>
</reference>
<dbReference type="EMBL" id="JH992983">
    <property type="protein sequence ID" value="EKX48998.1"/>
    <property type="molecule type" value="Genomic_DNA"/>
</dbReference>
<dbReference type="InterPro" id="IPR036034">
    <property type="entry name" value="PDZ_sf"/>
</dbReference>
<dbReference type="EnsemblProtists" id="EKX48998">
    <property type="protein sequence ID" value="EKX48998"/>
    <property type="gene ID" value="GUITHDRAFT_162212"/>
</dbReference>
<organism evidence="4">
    <name type="scientific">Guillardia theta (strain CCMP2712)</name>
    <name type="common">Cryptophyte</name>
    <dbReference type="NCBI Taxonomy" id="905079"/>
    <lineage>
        <taxon>Eukaryota</taxon>
        <taxon>Cryptophyceae</taxon>
        <taxon>Pyrenomonadales</taxon>
        <taxon>Geminigeraceae</taxon>
        <taxon>Guillardia</taxon>
    </lineage>
</organism>
<dbReference type="RefSeq" id="XP_005835978.1">
    <property type="nucleotide sequence ID" value="XM_005835921.1"/>
</dbReference>
<feature type="compositionally biased region" description="Basic and acidic residues" evidence="2">
    <location>
        <begin position="633"/>
        <end position="677"/>
    </location>
</feature>
<dbReference type="Gene3D" id="2.30.42.10">
    <property type="match status" value="1"/>
</dbReference>
<dbReference type="AlphaFoldDB" id="L1JKE5"/>
<evidence type="ECO:0000259" key="3">
    <source>
        <dbReference type="PROSITE" id="PS50106"/>
    </source>
</evidence>
<reference evidence="4 6" key="1">
    <citation type="journal article" date="2012" name="Nature">
        <title>Algal genomes reveal evolutionary mosaicism and the fate of nucleomorphs.</title>
        <authorList>
            <consortium name="DOE Joint Genome Institute"/>
            <person name="Curtis B.A."/>
            <person name="Tanifuji G."/>
            <person name="Burki F."/>
            <person name="Gruber A."/>
            <person name="Irimia M."/>
            <person name="Maruyama S."/>
            <person name="Arias M.C."/>
            <person name="Ball S.G."/>
            <person name="Gile G.H."/>
            <person name="Hirakawa Y."/>
            <person name="Hopkins J.F."/>
            <person name="Kuo A."/>
            <person name="Rensing S.A."/>
            <person name="Schmutz J."/>
            <person name="Symeonidi A."/>
            <person name="Elias M."/>
            <person name="Eveleigh R.J."/>
            <person name="Herman E.K."/>
            <person name="Klute M.J."/>
            <person name="Nakayama T."/>
            <person name="Obornik M."/>
            <person name="Reyes-Prieto A."/>
            <person name="Armbrust E.V."/>
            <person name="Aves S.J."/>
            <person name="Beiko R.G."/>
            <person name="Coutinho P."/>
            <person name="Dacks J.B."/>
            <person name="Durnford D.G."/>
            <person name="Fast N.M."/>
            <person name="Green B.R."/>
            <person name="Grisdale C.J."/>
            <person name="Hempel F."/>
            <person name="Henrissat B."/>
            <person name="Hoppner M.P."/>
            <person name="Ishida K."/>
            <person name="Kim E."/>
            <person name="Koreny L."/>
            <person name="Kroth P.G."/>
            <person name="Liu Y."/>
            <person name="Malik S.B."/>
            <person name="Maier U.G."/>
            <person name="McRose D."/>
            <person name="Mock T."/>
            <person name="Neilson J.A."/>
            <person name="Onodera N.T."/>
            <person name="Poole A.M."/>
            <person name="Pritham E.J."/>
            <person name="Richards T.A."/>
            <person name="Rocap G."/>
            <person name="Roy S.W."/>
            <person name="Sarai C."/>
            <person name="Schaack S."/>
            <person name="Shirato S."/>
            <person name="Slamovits C.H."/>
            <person name="Spencer D.F."/>
            <person name="Suzuki S."/>
            <person name="Worden A.Z."/>
            <person name="Zauner S."/>
            <person name="Barry K."/>
            <person name="Bell C."/>
            <person name="Bharti A.K."/>
            <person name="Crow J.A."/>
            <person name="Grimwood J."/>
            <person name="Kramer R."/>
            <person name="Lindquist E."/>
            <person name="Lucas S."/>
            <person name="Salamov A."/>
            <person name="McFadden G.I."/>
            <person name="Lane C.E."/>
            <person name="Keeling P.J."/>
            <person name="Gray M.W."/>
            <person name="Grigoriev I.V."/>
            <person name="Archibald J.M."/>
        </authorList>
    </citation>
    <scope>NUCLEOTIDE SEQUENCE</scope>
    <source>
        <strain evidence="4 6">CCMP2712</strain>
    </source>
</reference>
<dbReference type="Pfam" id="PF13180">
    <property type="entry name" value="PDZ_2"/>
    <property type="match status" value="1"/>
</dbReference>
<keyword evidence="6" id="KW-1185">Reference proteome</keyword>
<reference evidence="5" key="3">
    <citation type="submission" date="2016-03" db="UniProtKB">
        <authorList>
            <consortium name="EnsemblProtists"/>
        </authorList>
    </citation>
    <scope>IDENTIFICATION</scope>
</reference>
<feature type="region of interest" description="Disordered" evidence="2">
    <location>
        <begin position="628"/>
        <end position="680"/>
    </location>
</feature>
<protein>
    <recommendedName>
        <fullName evidence="3">PDZ domain-containing protein</fullName>
    </recommendedName>
</protein>
<dbReference type="OrthoDB" id="10689319at2759"/>
<sequence>MQVSLDNFANKPDIMSSASTPARPDSGNFDEDPKNSAVLQAIEECKSVIGGLQKELAEGFKPKAIDSVSDEAHAHKATLGLGLLGCNIDEMVIGGPAHSCGKLARGDVIEEIDGVAVNNDDITTHLVGTDEPGSVVTLKVKRGGEASVEITLTRMASETIADKRQIFELFTQIKTGHQKEDERAKTMTKIIDLWSKMSASESQHLNELSQYANRLQENSSSRLASLEKNFEVIHEQYRKRVEGLSLHIDEIQKALEGQQMSNSILSKQNEELLNQITDSKSTHSQEQDNLKKELQSEIREKSSRIESLESELSSLREKLDTEKDLATNGMVELDSLKSKVEALELELGAAKERESSLLAEKEQLRTQVAERDQEIEIFKESAGLDAQLVEQLETTKKQLADECRRTEEYSTDLEILKDHIGSITAESQAKQDELNKKINELLEVIEFSREEHEKEVKRLKEEFEMNNSEVHNLVNKKNVLMDETLELEKTNKIAMKAIERMYRYVCGEKATIIIEGNRMSREQARRSQSPRHHKAQHKNWEDTTRLQAPKPAVIETKVELKLPKVDQEWMADKEEASQALASPAPTDFRALPSVVSWFPPRVIHLHKFSSFPSVVTWNSLNRNSSTELGVAPIKDKNLPTEAKEDRDRKRQQDRPTVEVKDVEIKGLDSDPEARKEEEDGVAELNASLEQQSSRDDIDLMANETCLKAKEMREALLQNQFELSTLRDELAKLKSPAADTKEPTLCNCFGRF</sequence>
<feature type="region of interest" description="Disordered" evidence="2">
    <location>
        <begin position="1"/>
        <end position="33"/>
    </location>
</feature>
<dbReference type="PaxDb" id="55529-EKX48998"/>
<dbReference type="GeneID" id="17305751"/>
<dbReference type="PROSITE" id="PS50106">
    <property type="entry name" value="PDZ"/>
    <property type="match status" value="1"/>
</dbReference>
<accession>L1JKE5</accession>
<evidence type="ECO:0000313" key="6">
    <source>
        <dbReference type="Proteomes" id="UP000011087"/>
    </source>
</evidence>
<dbReference type="InterPro" id="IPR001478">
    <property type="entry name" value="PDZ"/>
</dbReference>
<dbReference type="HOGENOM" id="CLU_370668_0_0_1"/>
<dbReference type="SMART" id="SM00228">
    <property type="entry name" value="PDZ"/>
    <property type="match status" value="1"/>
</dbReference>
<feature type="coiled-coil region" evidence="1">
    <location>
        <begin position="280"/>
        <end position="476"/>
    </location>
</feature>
<proteinExistence type="predicted"/>
<evidence type="ECO:0000256" key="1">
    <source>
        <dbReference type="SAM" id="Coils"/>
    </source>
</evidence>
<dbReference type="KEGG" id="gtt:GUITHDRAFT_162212"/>
<keyword evidence="1" id="KW-0175">Coiled coil</keyword>
<evidence type="ECO:0000256" key="2">
    <source>
        <dbReference type="SAM" id="MobiDB-lite"/>
    </source>
</evidence>
<gene>
    <name evidence="4" type="ORF">GUITHDRAFT_162212</name>
</gene>